<dbReference type="EMBL" id="CAEQ01001066">
    <property type="protein sequence ID" value="CCD13230.1"/>
    <property type="molecule type" value="Genomic_DNA"/>
</dbReference>
<dbReference type="AlphaFoldDB" id="F9W7Q8"/>
<proteinExistence type="predicted"/>
<accession>F9W7Q8</accession>
<dbReference type="Proteomes" id="UP000000702">
    <property type="component" value="Unassembled WGS sequence"/>
</dbReference>
<keyword evidence="3" id="KW-1185">Reference proteome</keyword>
<protein>
    <submittedName>
        <fullName evidence="2">WGS project CAEQ00000000 data, annotated contig 164</fullName>
    </submittedName>
</protein>
<evidence type="ECO:0000313" key="2">
    <source>
        <dbReference type="EMBL" id="CCD13230.1"/>
    </source>
</evidence>
<dbReference type="VEuPathDB" id="TriTrypDB:TcIL3000_0_04350"/>
<feature type="region of interest" description="Disordered" evidence="1">
    <location>
        <begin position="170"/>
        <end position="197"/>
    </location>
</feature>
<name>F9W7Q8_TRYCI</name>
<evidence type="ECO:0000313" key="3">
    <source>
        <dbReference type="Proteomes" id="UP000000702"/>
    </source>
</evidence>
<reference evidence="3" key="1">
    <citation type="submission" date="2011-07" db="EMBL/GenBank/DDBJ databases">
        <title>Divergent evolution of antigenic variation in African trypanosomes.</title>
        <authorList>
            <person name="Jackson A.P."/>
            <person name="Berry A."/>
            <person name="Allison H.C."/>
            <person name="Burton P."/>
            <person name="Anderson J."/>
            <person name="Aslett M."/>
            <person name="Brown R."/>
            <person name="Corton N."/>
            <person name="Harris D."/>
            <person name="Hauser H."/>
            <person name="Gamble J."/>
            <person name="Gilderthorp R."/>
            <person name="McQuillan J."/>
            <person name="Quail M.A."/>
            <person name="Sanders M."/>
            <person name="Van Tonder A."/>
            <person name="Ginger M.L."/>
            <person name="Donelson J.E."/>
            <person name="Field M.C."/>
            <person name="Barry J.D."/>
            <person name="Berriman M."/>
            <person name="Hertz-Fowler C."/>
        </authorList>
    </citation>
    <scope>NUCLEOTIDE SEQUENCE [LARGE SCALE GENOMIC DNA]</scope>
    <source>
        <strain evidence="3">IL3000</strain>
    </source>
</reference>
<evidence type="ECO:0000256" key="1">
    <source>
        <dbReference type="SAM" id="MobiDB-lite"/>
    </source>
</evidence>
<reference evidence="2 3" key="2">
    <citation type="journal article" date="2012" name="Proc. Natl. Acad. Sci. U.S.A.">
        <title>Antigenic diversity is generated by distinct evolutionary mechanisms in African trypanosome species.</title>
        <authorList>
            <person name="Jackson A.P."/>
            <person name="Berry A."/>
            <person name="Aslett M."/>
            <person name="Allison H.C."/>
            <person name="Burton P."/>
            <person name="Vavrova-Anderson J."/>
            <person name="Brown R."/>
            <person name="Browne H."/>
            <person name="Corton N."/>
            <person name="Hauser H."/>
            <person name="Gamble J."/>
            <person name="Gilderthorp R."/>
            <person name="Marcello L."/>
            <person name="McQuillan J."/>
            <person name="Otto T.D."/>
            <person name="Quail M.A."/>
            <person name="Sanders M.J."/>
            <person name="van Tonder A."/>
            <person name="Ginger M.L."/>
            <person name="Field M.C."/>
            <person name="Barry J.D."/>
            <person name="Hertz-Fowler C."/>
            <person name="Berriman M."/>
        </authorList>
    </citation>
    <scope>NUCLEOTIDE SEQUENCE [LARGE SCALE GENOMIC DNA]</scope>
    <source>
        <strain evidence="2 3">IL3000</strain>
    </source>
</reference>
<sequence length="215" mass="23629">MAYEGVSKVCGVSVGAGAGLGWGTSLYSTAAMWDEVKKGCEEISPHSTKSTESGHSLYYEFLSKVTEGGNVKIKSSGSGRNPGMLGTAVTETEKANFNCNGKASSVRDPGSGSCIFYGDQKWEENIEWLKQFKTGLEIIDKLNNKTALWKYQLTTLQRRAKTIYEKEKAASQLEKEDMEEPTAAPHPNSAKNETVDCTTRSHRHSLLELALFLFQ</sequence>
<comment type="caution">
    <text evidence="2">The sequence shown here is derived from an EMBL/GenBank/DDBJ whole genome shotgun (WGS) entry which is preliminary data.</text>
</comment>
<gene>
    <name evidence="2" type="ORF">TCIL3000_0_04350</name>
</gene>
<organism evidence="2 3">
    <name type="scientific">Trypanosoma congolense (strain IL3000)</name>
    <dbReference type="NCBI Taxonomy" id="1068625"/>
    <lineage>
        <taxon>Eukaryota</taxon>
        <taxon>Discoba</taxon>
        <taxon>Euglenozoa</taxon>
        <taxon>Kinetoplastea</taxon>
        <taxon>Metakinetoplastina</taxon>
        <taxon>Trypanosomatida</taxon>
        <taxon>Trypanosomatidae</taxon>
        <taxon>Trypanosoma</taxon>
        <taxon>Nannomonas</taxon>
    </lineage>
</organism>